<evidence type="ECO:0000259" key="5">
    <source>
        <dbReference type="Pfam" id="PF13476"/>
    </source>
</evidence>
<dbReference type="STRING" id="545619.SAMN04489860_0547"/>
<dbReference type="InterPro" id="IPR038729">
    <property type="entry name" value="Rad50/SbcC_AAA"/>
</dbReference>
<dbReference type="Pfam" id="PF13476">
    <property type="entry name" value="AAA_23"/>
    <property type="match status" value="1"/>
</dbReference>
<dbReference type="eggNOG" id="COG0419">
    <property type="taxonomic scope" value="Bacteria"/>
</dbReference>
<comment type="subunit">
    <text evidence="2">Heterodimer of SbcC and SbcD.</text>
</comment>
<dbReference type="GO" id="GO:0016887">
    <property type="term" value="F:ATP hydrolysis activity"/>
    <property type="evidence" value="ECO:0007669"/>
    <property type="project" value="InterPro"/>
</dbReference>
<keyword evidence="7" id="KW-1185">Reference proteome</keyword>
<feature type="coiled-coil region" evidence="4">
    <location>
        <begin position="544"/>
        <end position="628"/>
    </location>
</feature>
<reference evidence="6 7" key="1">
    <citation type="submission" date="2016-10" db="EMBL/GenBank/DDBJ databases">
        <authorList>
            <person name="de Groot N.N."/>
        </authorList>
    </citation>
    <scope>NUCLEOTIDE SEQUENCE [LARGE SCALE GENOMIC DNA]</scope>
    <source>
        <strain evidence="6 7">DSM 22126</strain>
    </source>
</reference>
<keyword evidence="6" id="KW-0540">Nuclease</keyword>
<dbReference type="Pfam" id="PF13558">
    <property type="entry name" value="SbcC_Walker_B"/>
    <property type="match status" value="1"/>
</dbReference>
<comment type="similarity">
    <text evidence="1">Belongs to the SMC family. SbcC subfamily.</text>
</comment>
<dbReference type="AlphaFoldDB" id="A0A1H1NJ23"/>
<dbReference type="Proteomes" id="UP000185663">
    <property type="component" value="Chromosome I"/>
</dbReference>
<dbReference type="EMBL" id="LT629776">
    <property type="protein sequence ID" value="SDR98958.1"/>
    <property type="molecule type" value="Genomic_DNA"/>
</dbReference>
<feature type="domain" description="Rad50/SbcC-type AAA" evidence="5">
    <location>
        <begin position="5"/>
        <end position="202"/>
    </location>
</feature>
<name>A0A1H1NJ23_9CELL</name>
<evidence type="ECO:0000256" key="1">
    <source>
        <dbReference type="ARBA" id="ARBA00006930"/>
    </source>
</evidence>
<evidence type="ECO:0000256" key="4">
    <source>
        <dbReference type="SAM" id="Coils"/>
    </source>
</evidence>
<sequence length="1016" mass="107813">MHLHSMTLQAIGPFPGRHHVDFAELGASGLFLLEGPTGAGKSTVIDAVVFALYGKVASEAASEDRLRSAYATPDVESFVDLVLETGSGIYRVRRSPAYERPSKRGGGTTKQQAGVRLWRLQSVPEGAPDDDAPEGDLFSSRLDEAGAELQRIIGLDRQQFVQTVVLPQGEFASFLRANPEDRRGLLQKVFGTEIYERAQAELAEMQRGAKRAVEAADAAVHQGVTMFCRSAQVGPADGETFRDAADADLPGLVAARVAEIEAEVEEHEGAELAANAGLVAARDAHDVERRLAEQLEQRAALRAEKAALDAAVPSVVEHREVLEAARRAEVVAPVRAGVEVADRAHATAQTELATVRTELPEAVAALDPTALEEARREPADAAARLRHLESDGARLPDRERDLRAGRASLADADENADVLRAQNAGRPARRAEHEAAVEESSELAAELSLRQKAVLDADAVLRAARGVEETAAALERAGDTLQVARRAAAAAGEAEDAVRAARIAGIAGELAVDLRADEKCPVCGSVEHPAPAALTADHPGAGQVEEAARVTADAQDHLAEARAEVDRLSERLEGHRAATGGTDRVAAEDRLAEARTAVTEAQHAVTVRDEARAALAEFDEETAALAERLGDVDQYRASLRSRLEAEELALERDRATIATELERAAALLGDGSPVDTVDAPNPVAVLADALDERVTAIDALRAAQAACAAAEEAVATRRTELAEVVASSGFATVDDALAAVLPETERLRVEKVVRDHDAATVRVETALEALAELADDAQADVASTQAALRDAESAYTAISQRLAFVRRRLADARADQDHLVDALGASARTRTEADPVLRMAGLASGSSGDNARAMSLATYVLVRRFEDVVAAANDRLSEMCDGRYELVRSDDKEAVRTRKTGLAMKVVDHWTEASRDPRTLSGGETFQVSLCLALGMADVVTAEAGGVDLGTLFVDEGFGTLDPESLENVLDVLGRLREGGRTIGVVSHVDAMKQSIAERIQVSRLPSGASTLTVRA</sequence>
<protein>
    <recommendedName>
        <fullName evidence="3">Nuclease SbcCD subunit C</fullName>
    </recommendedName>
</protein>
<dbReference type="InterPro" id="IPR027417">
    <property type="entry name" value="P-loop_NTPase"/>
</dbReference>
<keyword evidence="4" id="KW-0175">Coiled coil</keyword>
<organism evidence="6 7">
    <name type="scientific">Paraoerskovia marina</name>
    <dbReference type="NCBI Taxonomy" id="545619"/>
    <lineage>
        <taxon>Bacteria</taxon>
        <taxon>Bacillati</taxon>
        <taxon>Actinomycetota</taxon>
        <taxon>Actinomycetes</taxon>
        <taxon>Micrococcales</taxon>
        <taxon>Cellulomonadaceae</taxon>
        <taxon>Paraoerskovia</taxon>
    </lineage>
</organism>
<dbReference type="PANTHER" id="PTHR32114">
    <property type="entry name" value="ABC TRANSPORTER ABCH.3"/>
    <property type="match status" value="1"/>
</dbReference>
<feature type="coiled-coil region" evidence="4">
    <location>
        <begin position="278"/>
        <end position="311"/>
    </location>
</feature>
<keyword evidence="6" id="KW-0269">Exonuclease</keyword>
<dbReference type="PANTHER" id="PTHR32114:SF2">
    <property type="entry name" value="ABC TRANSPORTER ABCH.3"/>
    <property type="match status" value="1"/>
</dbReference>
<evidence type="ECO:0000256" key="3">
    <source>
        <dbReference type="ARBA" id="ARBA00013368"/>
    </source>
</evidence>
<feature type="coiled-coil region" evidence="4">
    <location>
        <begin position="767"/>
        <end position="794"/>
    </location>
</feature>
<evidence type="ECO:0000313" key="7">
    <source>
        <dbReference type="Proteomes" id="UP000185663"/>
    </source>
</evidence>
<dbReference type="RefSeq" id="WP_083371491.1">
    <property type="nucleotide sequence ID" value="NZ_LT629776.1"/>
</dbReference>
<dbReference type="OrthoDB" id="9795626at2"/>
<evidence type="ECO:0000256" key="2">
    <source>
        <dbReference type="ARBA" id="ARBA00011322"/>
    </source>
</evidence>
<dbReference type="GO" id="GO:0006302">
    <property type="term" value="P:double-strand break repair"/>
    <property type="evidence" value="ECO:0007669"/>
    <property type="project" value="InterPro"/>
</dbReference>
<dbReference type="SUPFAM" id="SSF52540">
    <property type="entry name" value="P-loop containing nucleoside triphosphate hydrolases"/>
    <property type="match status" value="1"/>
</dbReference>
<gene>
    <name evidence="6" type="ORF">SAMN04489860_0547</name>
</gene>
<proteinExistence type="inferred from homology"/>
<keyword evidence="6" id="KW-0378">Hydrolase</keyword>
<dbReference type="Gene3D" id="3.40.50.300">
    <property type="entry name" value="P-loop containing nucleotide triphosphate hydrolases"/>
    <property type="match status" value="2"/>
</dbReference>
<accession>A0A1H1NJ23</accession>
<dbReference type="GO" id="GO:0004527">
    <property type="term" value="F:exonuclease activity"/>
    <property type="evidence" value="ECO:0007669"/>
    <property type="project" value="UniProtKB-KW"/>
</dbReference>
<evidence type="ECO:0000313" key="6">
    <source>
        <dbReference type="EMBL" id="SDR98958.1"/>
    </source>
</evidence>